<dbReference type="InterPro" id="IPR052158">
    <property type="entry name" value="INH-QAR"/>
</dbReference>
<evidence type="ECO:0000256" key="2">
    <source>
        <dbReference type="ARBA" id="ARBA00023163"/>
    </source>
</evidence>
<reference evidence="5 6" key="1">
    <citation type="submission" date="2018-03" db="EMBL/GenBank/DDBJ databases">
        <title>Streptomyces dioscori sp. nov., a novel endophytic actinobacterium isolated from bulbil of Dioscorea bulbifera L.</title>
        <authorList>
            <person name="Zhikuan W."/>
        </authorList>
    </citation>
    <scope>NUCLEOTIDE SEQUENCE [LARGE SCALE GENOMIC DNA]</scope>
    <source>
        <strain evidence="5 6">A217</strain>
    </source>
</reference>
<feature type="region of interest" description="Disordered" evidence="3">
    <location>
        <begin position="335"/>
        <end position="388"/>
    </location>
</feature>
<feature type="domain" description="HTH araC/xylS-type" evidence="4">
    <location>
        <begin position="235"/>
        <end position="333"/>
    </location>
</feature>
<evidence type="ECO:0000259" key="4">
    <source>
        <dbReference type="PROSITE" id="PS01124"/>
    </source>
</evidence>
<dbReference type="Gene3D" id="3.40.50.880">
    <property type="match status" value="1"/>
</dbReference>
<dbReference type="GO" id="GO:0043565">
    <property type="term" value="F:sequence-specific DNA binding"/>
    <property type="evidence" value="ECO:0007669"/>
    <property type="project" value="InterPro"/>
</dbReference>
<dbReference type="InterPro" id="IPR029062">
    <property type="entry name" value="Class_I_gatase-like"/>
</dbReference>
<dbReference type="PROSITE" id="PS01124">
    <property type="entry name" value="HTH_ARAC_FAMILY_2"/>
    <property type="match status" value="1"/>
</dbReference>
<organism evidence="5 6">
    <name type="scientific">Streptomyces dioscori</name>
    <dbReference type="NCBI Taxonomy" id="2109333"/>
    <lineage>
        <taxon>Bacteria</taxon>
        <taxon>Bacillati</taxon>
        <taxon>Actinomycetota</taxon>
        <taxon>Actinomycetes</taxon>
        <taxon>Kitasatosporales</taxon>
        <taxon>Streptomycetaceae</taxon>
        <taxon>Streptomyces</taxon>
        <taxon>Streptomyces aurantiacus group</taxon>
    </lineage>
</organism>
<dbReference type="InterPro" id="IPR018060">
    <property type="entry name" value="HTH_AraC"/>
</dbReference>
<evidence type="ECO:0000256" key="1">
    <source>
        <dbReference type="ARBA" id="ARBA00023015"/>
    </source>
</evidence>
<dbReference type="EMBL" id="PYBJ01000004">
    <property type="protein sequence ID" value="PSM43808.1"/>
    <property type="molecule type" value="Genomic_DNA"/>
</dbReference>
<keyword evidence="6" id="KW-1185">Reference proteome</keyword>
<dbReference type="GO" id="GO:0003700">
    <property type="term" value="F:DNA-binding transcription factor activity"/>
    <property type="evidence" value="ECO:0007669"/>
    <property type="project" value="InterPro"/>
</dbReference>
<proteinExistence type="predicted"/>
<dbReference type="OrthoDB" id="4350011at2"/>
<evidence type="ECO:0000313" key="6">
    <source>
        <dbReference type="Proteomes" id="UP000240429"/>
    </source>
</evidence>
<dbReference type="RefSeq" id="WP_107016074.1">
    <property type="nucleotide sequence ID" value="NZ_KZ679040.1"/>
</dbReference>
<sequence>MSHDSTAAPEAAVRKLSGRRRKEIVAVLLFSGGPIFESSIPLSVFGIDRQDAGVPRYRLLVCAGEEGPLRTTGGLELTAPNGLEAISRAGTVVVPAWRSITSPPPEEALDALRRAHEEGARIVGLCTGAFVLAAAGLLDGRPATTHWMYAPTLAKRYPSVHVDPRELFVDDGDVLTSAGTAAGIDLCLHIVRTDHGNEAAGALARRLVVPPRRSGGQERYLDRSLPEEIGADPLAEVVAWALEHLHEQFDVETLAARAYMSRRTFDRRFRSLTGSAPLQWLITQRVLQAQRLLETSDYSVDEVAGRCGFRSPVALRGHFRRQLGSSPAAYRAAYRARRPQGEKQSDPDGSPPPVPPVLQQESPVPFQTRRTAAAHAVGAAASSLSADAGRPGAELYAAGRHSLPGQRSAP</sequence>
<dbReference type="FunFam" id="3.40.50.880:FF:000020">
    <property type="entry name" value="AraC family transcriptional regulator"/>
    <property type="match status" value="1"/>
</dbReference>
<dbReference type="Pfam" id="PF12833">
    <property type="entry name" value="HTH_18"/>
    <property type="match status" value="1"/>
</dbReference>
<dbReference type="SUPFAM" id="SSF46689">
    <property type="entry name" value="Homeodomain-like"/>
    <property type="match status" value="2"/>
</dbReference>
<dbReference type="Pfam" id="PF01965">
    <property type="entry name" value="DJ-1_PfpI"/>
    <property type="match status" value="1"/>
</dbReference>
<comment type="caution">
    <text evidence="5">The sequence shown here is derived from an EMBL/GenBank/DDBJ whole genome shotgun (WGS) entry which is preliminary data.</text>
</comment>
<gene>
    <name evidence="5" type="ORF">C6Y14_09360</name>
</gene>
<dbReference type="FunFam" id="1.10.10.60:FF:000100">
    <property type="entry name" value="AraC family transcriptional regulator"/>
    <property type="match status" value="1"/>
</dbReference>
<dbReference type="InterPro" id="IPR009057">
    <property type="entry name" value="Homeodomain-like_sf"/>
</dbReference>
<dbReference type="InterPro" id="IPR002818">
    <property type="entry name" value="DJ-1/PfpI"/>
</dbReference>
<name>A0A2P8QC77_9ACTN</name>
<dbReference type="AlphaFoldDB" id="A0A2P8QC77"/>
<feature type="compositionally biased region" description="Low complexity" evidence="3">
    <location>
        <begin position="373"/>
        <end position="388"/>
    </location>
</feature>
<dbReference type="SUPFAM" id="SSF52317">
    <property type="entry name" value="Class I glutamine amidotransferase-like"/>
    <property type="match status" value="1"/>
</dbReference>
<dbReference type="PANTHER" id="PTHR43130:SF3">
    <property type="entry name" value="HTH-TYPE TRANSCRIPTIONAL REGULATOR RV1931C"/>
    <property type="match status" value="1"/>
</dbReference>
<dbReference type="Proteomes" id="UP000240429">
    <property type="component" value="Unassembled WGS sequence"/>
</dbReference>
<keyword evidence="1" id="KW-0805">Transcription regulation</keyword>
<evidence type="ECO:0000313" key="5">
    <source>
        <dbReference type="EMBL" id="PSM43808.1"/>
    </source>
</evidence>
<evidence type="ECO:0000256" key="3">
    <source>
        <dbReference type="SAM" id="MobiDB-lite"/>
    </source>
</evidence>
<accession>A0A2P8QC77</accession>
<keyword evidence="2" id="KW-0804">Transcription</keyword>
<dbReference type="Gene3D" id="1.10.10.60">
    <property type="entry name" value="Homeodomain-like"/>
    <property type="match status" value="1"/>
</dbReference>
<dbReference type="SMART" id="SM00342">
    <property type="entry name" value="HTH_ARAC"/>
    <property type="match status" value="1"/>
</dbReference>
<protein>
    <submittedName>
        <fullName evidence="5">AraC family transcriptional regulator</fullName>
    </submittedName>
</protein>
<dbReference type="PANTHER" id="PTHR43130">
    <property type="entry name" value="ARAC-FAMILY TRANSCRIPTIONAL REGULATOR"/>
    <property type="match status" value="1"/>
</dbReference>
<dbReference type="CDD" id="cd03137">
    <property type="entry name" value="GATase1_AraC_1"/>
    <property type="match status" value="1"/>
</dbReference>